<feature type="chain" id="PRO_5011785163" evidence="3">
    <location>
        <begin position="33"/>
        <end position="398"/>
    </location>
</feature>
<name>A0A1I4QUD9_9GAMM</name>
<evidence type="ECO:0000313" key="5">
    <source>
        <dbReference type="EMBL" id="SFM43375.1"/>
    </source>
</evidence>
<keyword evidence="2 5" id="KW-0456">Lyase</keyword>
<dbReference type="RefSeq" id="WP_091997729.1">
    <property type="nucleotide sequence ID" value="NZ_FOUR01000001.1"/>
</dbReference>
<dbReference type="SUPFAM" id="SSF48230">
    <property type="entry name" value="Chondroitin AC/alginate lyase"/>
    <property type="match status" value="1"/>
</dbReference>
<gene>
    <name evidence="5" type="ORF">SAMN04487961_0246</name>
</gene>
<feature type="domain" description="Alginate lyase" evidence="4">
    <location>
        <begin position="72"/>
        <end position="312"/>
    </location>
</feature>
<evidence type="ECO:0000256" key="3">
    <source>
        <dbReference type="SAM" id="SignalP"/>
    </source>
</evidence>
<dbReference type="GO" id="GO:0042597">
    <property type="term" value="C:periplasmic space"/>
    <property type="evidence" value="ECO:0007669"/>
    <property type="project" value="InterPro"/>
</dbReference>
<evidence type="ECO:0000256" key="1">
    <source>
        <dbReference type="ARBA" id="ARBA00022729"/>
    </source>
</evidence>
<dbReference type="Gene3D" id="1.50.10.100">
    <property type="entry name" value="Chondroitin AC/alginate lyase"/>
    <property type="match status" value="1"/>
</dbReference>
<dbReference type="Proteomes" id="UP000199339">
    <property type="component" value="Unassembled WGS sequence"/>
</dbReference>
<keyword evidence="6" id="KW-1185">Reference proteome</keyword>
<evidence type="ECO:0000313" key="6">
    <source>
        <dbReference type="Proteomes" id="UP000199339"/>
    </source>
</evidence>
<dbReference type="OrthoDB" id="7210452at2"/>
<feature type="signal peptide" evidence="3">
    <location>
        <begin position="1"/>
        <end position="32"/>
    </location>
</feature>
<dbReference type="InterPro" id="IPR008397">
    <property type="entry name" value="Alginate_lyase_dom"/>
</dbReference>
<keyword evidence="1 3" id="KW-0732">Signal</keyword>
<proteinExistence type="predicted"/>
<dbReference type="AlphaFoldDB" id="A0A1I4QUD9"/>
<dbReference type="EMBL" id="FOUR01000001">
    <property type="protein sequence ID" value="SFM43375.1"/>
    <property type="molecule type" value="Genomic_DNA"/>
</dbReference>
<protein>
    <submittedName>
        <fullName evidence="5">Poly(Beta-D-mannuronate) lyase</fullName>
    </submittedName>
</protein>
<evidence type="ECO:0000259" key="4">
    <source>
        <dbReference type="Pfam" id="PF05426"/>
    </source>
</evidence>
<organism evidence="5 6">
    <name type="scientific">Marinobacter pelagius</name>
    <dbReference type="NCBI Taxonomy" id="379482"/>
    <lineage>
        <taxon>Bacteria</taxon>
        <taxon>Pseudomonadati</taxon>
        <taxon>Pseudomonadota</taxon>
        <taxon>Gammaproteobacteria</taxon>
        <taxon>Pseudomonadales</taxon>
        <taxon>Marinobacteraceae</taxon>
        <taxon>Marinobacter</taxon>
    </lineage>
</organism>
<reference evidence="6" key="1">
    <citation type="submission" date="2016-10" db="EMBL/GenBank/DDBJ databases">
        <authorList>
            <person name="Varghese N."/>
            <person name="Submissions S."/>
        </authorList>
    </citation>
    <scope>NUCLEOTIDE SEQUENCE [LARGE SCALE GENOMIC DNA]</scope>
    <source>
        <strain evidence="6">CGMCC 1.6775</strain>
    </source>
</reference>
<evidence type="ECO:0000256" key="2">
    <source>
        <dbReference type="ARBA" id="ARBA00023239"/>
    </source>
</evidence>
<sequence length="398" mass="44235">MSTEDPRRIPGAWRALLPATALSLAATPVLNAAECPTEGLRAPLGYYQIPEAREDAGDYDCEMVPPHTGDMDFTSKYEGSDSARNELNEAAYQEYLKASENIRGFEKAVIAAADDYQVDGDGPAARDCVLDNLEQWASADALLPENINHVGQAVRKWALAASANAYLRVKLSSSETALEPERMDRIEDWLSRVVGGVREYYTDREPRKVNNHDYWAAWAVMSASVATGDCDDWSWSLAKFDEAMGQITSDGYLPKELSREDRALEYLNYAMQPLTLLAVFAEVNDTPAYDGNRERFVKLAQNVVDGLEEPDRIAAINGHEQITKGLYTGWGLAWMRPWTETWSGLPGMSSFLEEYGPMKSTRLGGDIEFLYGIEPLWPDGTDPFPPTDLRINGHTTNG</sequence>
<dbReference type="Pfam" id="PF05426">
    <property type="entry name" value="Alginate_lyase"/>
    <property type="match status" value="1"/>
</dbReference>
<dbReference type="InterPro" id="IPR008929">
    <property type="entry name" value="Chondroitin_lyas"/>
</dbReference>
<accession>A0A1I4QUD9</accession>
<dbReference type="GO" id="GO:0016829">
    <property type="term" value="F:lyase activity"/>
    <property type="evidence" value="ECO:0007669"/>
    <property type="project" value="UniProtKB-KW"/>
</dbReference>